<keyword evidence="4" id="KW-1185">Reference proteome</keyword>
<name>A0A3Q3K9D9_MONAL</name>
<sequence>MSVYNVHCTFLSEIFPEANVTEESDSSSYPEDFLYSRERLPSIVVEPTEHSELESGDQCWHPEYLNNLEEENSSADNTEDSENQQQNIL</sequence>
<organism evidence="3 4">
    <name type="scientific">Monopterus albus</name>
    <name type="common">Swamp eel</name>
    <dbReference type="NCBI Taxonomy" id="43700"/>
    <lineage>
        <taxon>Eukaryota</taxon>
        <taxon>Metazoa</taxon>
        <taxon>Chordata</taxon>
        <taxon>Craniata</taxon>
        <taxon>Vertebrata</taxon>
        <taxon>Euteleostomi</taxon>
        <taxon>Actinopterygii</taxon>
        <taxon>Neopterygii</taxon>
        <taxon>Teleostei</taxon>
        <taxon>Neoteleostei</taxon>
        <taxon>Acanthomorphata</taxon>
        <taxon>Anabantaria</taxon>
        <taxon>Synbranchiformes</taxon>
        <taxon>Synbranchidae</taxon>
        <taxon>Monopterus</taxon>
    </lineage>
</organism>
<dbReference type="AlphaFoldDB" id="A0A3Q3K9D9"/>
<dbReference type="Pfam" id="PF15317">
    <property type="entry name" value="Lbh"/>
    <property type="match status" value="1"/>
</dbReference>
<dbReference type="InterPro" id="IPR038990">
    <property type="entry name" value="LBH_dom"/>
</dbReference>
<proteinExistence type="predicted"/>
<reference evidence="3" key="1">
    <citation type="submission" date="2025-08" db="UniProtKB">
        <authorList>
            <consortium name="Ensembl"/>
        </authorList>
    </citation>
    <scope>IDENTIFICATION</scope>
</reference>
<evidence type="ECO:0000313" key="3">
    <source>
        <dbReference type="Ensembl" id="ENSMALP00000025945.1"/>
    </source>
</evidence>
<dbReference type="InterPro" id="IPR042945">
    <property type="entry name" value="LBH_dom_prot"/>
</dbReference>
<feature type="compositionally biased region" description="Acidic residues" evidence="1">
    <location>
        <begin position="68"/>
        <end position="82"/>
    </location>
</feature>
<dbReference type="PANTHER" id="PTHR14987">
    <property type="entry name" value="PROTEIN LBH-RELATED"/>
    <property type="match status" value="1"/>
</dbReference>
<protein>
    <recommendedName>
        <fullName evidence="2">LBH domain-containing protein</fullName>
    </recommendedName>
</protein>
<reference evidence="3" key="2">
    <citation type="submission" date="2025-09" db="UniProtKB">
        <authorList>
            <consortium name="Ensembl"/>
        </authorList>
    </citation>
    <scope>IDENTIFICATION</scope>
</reference>
<feature type="region of interest" description="Disordered" evidence="1">
    <location>
        <begin position="66"/>
        <end position="89"/>
    </location>
</feature>
<evidence type="ECO:0000256" key="1">
    <source>
        <dbReference type="SAM" id="MobiDB-lite"/>
    </source>
</evidence>
<feature type="domain" description="LBH" evidence="2">
    <location>
        <begin position="34"/>
        <end position="83"/>
    </location>
</feature>
<evidence type="ECO:0000259" key="2">
    <source>
        <dbReference type="Pfam" id="PF15317"/>
    </source>
</evidence>
<evidence type="ECO:0000313" key="4">
    <source>
        <dbReference type="Proteomes" id="UP000261600"/>
    </source>
</evidence>
<accession>A0A3Q3K9D9</accession>
<dbReference type="Ensembl" id="ENSMALT00000026423.1">
    <property type="protein sequence ID" value="ENSMALP00000025945.1"/>
    <property type="gene ID" value="ENSMALG00000018029.1"/>
</dbReference>
<dbReference type="Proteomes" id="UP000261600">
    <property type="component" value="Unplaced"/>
</dbReference>